<dbReference type="Proteomes" id="UP000265618">
    <property type="component" value="Unassembled WGS sequence"/>
</dbReference>
<gene>
    <name evidence="1" type="ORF">KIPB_006532</name>
</gene>
<dbReference type="EMBL" id="BDIP01001693">
    <property type="protein sequence ID" value="GIQ84945.1"/>
    <property type="molecule type" value="Genomic_DNA"/>
</dbReference>
<accession>A0A9K3GJU1</accession>
<evidence type="ECO:0000313" key="1">
    <source>
        <dbReference type="EMBL" id="GIQ84945.1"/>
    </source>
</evidence>
<keyword evidence="2" id="KW-1185">Reference proteome</keyword>
<organism evidence="1 2">
    <name type="scientific">Kipferlia bialata</name>
    <dbReference type="NCBI Taxonomy" id="797122"/>
    <lineage>
        <taxon>Eukaryota</taxon>
        <taxon>Metamonada</taxon>
        <taxon>Carpediemonas-like organisms</taxon>
        <taxon>Kipferlia</taxon>
    </lineage>
</organism>
<protein>
    <submittedName>
        <fullName evidence="1">Uncharacterized protein</fullName>
    </submittedName>
</protein>
<comment type="caution">
    <text evidence="1">The sequence shown here is derived from an EMBL/GenBank/DDBJ whole genome shotgun (WGS) entry which is preliminary data.</text>
</comment>
<evidence type="ECO:0000313" key="2">
    <source>
        <dbReference type="Proteomes" id="UP000265618"/>
    </source>
</evidence>
<reference evidence="1 2" key="1">
    <citation type="journal article" date="2018" name="PLoS ONE">
        <title>The draft genome of Kipferlia bialata reveals reductive genome evolution in fornicate parasites.</title>
        <authorList>
            <person name="Tanifuji G."/>
            <person name="Takabayashi S."/>
            <person name="Kume K."/>
            <person name="Takagi M."/>
            <person name="Nakayama T."/>
            <person name="Kamikawa R."/>
            <person name="Inagaki Y."/>
            <person name="Hashimoto T."/>
        </authorList>
    </citation>
    <scope>NUCLEOTIDE SEQUENCE [LARGE SCALE GENOMIC DNA]</scope>
    <source>
        <strain evidence="1">NY0173</strain>
    </source>
</reference>
<proteinExistence type="predicted"/>
<name>A0A9K3GJU1_9EUKA</name>
<dbReference type="AlphaFoldDB" id="A0A9K3GJU1"/>
<sequence>MESDTVSASGTRVAGWLFLWAPPTFHRVWAELDVGYGCLNLYTPPDDLDLPMEYSAGPWSKPPPGEPAISISFPGQQSFVKVLYQATPVPPFVFYVACSQIDRPGLASLPTISPHPGSVEAAVCYSHPLDVAELHKVDEGVTEGFDAVCLLAGSAKGLVGWVSALGRVAVAMERVGRRGLFRRAKYSKAKQSECALLEPLNASVSTALRPRLTHSQDLSVLGVSIVPPCDLVIARHLLQMEQSRENDIEAECEGGEGTEALLGETLLTAFSTAMTDYSDTNGRVSMEDEELGGEGDIMGENGIELMSGLVVTHRTMVVTPGGHRHDYQVEDASTLPCSMLLVESEAGESSREESEADDFNL</sequence>